<dbReference type="EMBL" id="SJJZ01000003">
    <property type="protein sequence ID" value="TCC04943.1"/>
    <property type="molecule type" value="Genomic_DNA"/>
</dbReference>
<dbReference type="GO" id="GO:0006355">
    <property type="term" value="P:regulation of DNA-templated transcription"/>
    <property type="evidence" value="ECO:0007669"/>
    <property type="project" value="InterPro"/>
</dbReference>
<evidence type="ECO:0000313" key="2">
    <source>
        <dbReference type="Proteomes" id="UP000292346"/>
    </source>
</evidence>
<gene>
    <name evidence="1" type="ORF">E0H45_22945</name>
</gene>
<name>A0A4R0H546_9ACTN</name>
<dbReference type="RefSeq" id="WP_131340743.1">
    <property type="nucleotide sequence ID" value="NZ_SJJZ01000003.1"/>
</dbReference>
<dbReference type="OrthoDB" id="3831104at2"/>
<protein>
    <submittedName>
        <fullName evidence="1">Ribbon-helix-helix protein, CopG family</fullName>
    </submittedName>
</protein>
<comment type="caution">
    <text evidence="1">The sequence shown here is derived from an EMBL/GenBank/DDBJ whole genome shotgun (WGS) entry which is preliminary data.</text>
</comment>
<dbReference type="Proteomes" id="UP000292346">
    <property type="component" value="Unassembled WGS sequence"/>
</dbReference>
<sequence>MAKDGTKNILLRLDPVLAERLQTVASVEGRSVSDVAREAIAALVDQRRQDAQFSQLLEQNLVRHEESLRRLRGDD</sequence>
<evidence type="ECO:0000313" key="1">
    <source>
        <dbReference type="EMBL" id="TCC04943.1"/>
    </source>
</evidence>
<proteinExistence type="predicted"/>
<dbReference type="InterPro" id="IPR010985">
    <property type="entry name" value="Ribbon_hlx_hlx"/>
</dbReference>
<organism evidence="1 2">
    <name type="scientific">Kribbella soli</name>
    <dbReference type="NCBI Taxonomy" id="1124743"/>
    <lineage>
        <taxon>Bacteria</taxon>
        <taxon>Bacillati</taxon>
        <taxon>Actinomycetota</taxon>
        <taxon>Actinomycetes</taxon>
        <taxon>Propionibacteriales</taxon>
        <taxon>Kribbellaceae</taxon>
        <taxon>Kribbella</taxon>
    </lineage>
</organism>
<dbReference type="SUPFAM" id="SSF47598">
    <property type="entry name" value="Ribbon-helix-helix"/>
    <property type="match status" value="1"/>
</dbReference>
<accession>A0A4R0H546</accession>
<keyword evidence="2" id="KW-1185">Reference proteome</keyword>
<reference evidence="1 2" key="1">
    <citation type="submission" date="2019-02" db="EMBL/GenBank/DDBJ databases">
        <title>Kribbella capetownensis sp. nov. and Kribbella speibonae sp. nov., isolated from soil.</title>
        <authorList>
            <person name="Curtis S.M."/>
            <person name="Norton I."/>
            <person name="Everest G.J."/>
            <person name="Meyers P.R."/>
        </authorList>
    </citation>
    <scope>NUCLEOTIDE SEQUENCE [LARGE SCALE GENOMIC DNA]</scope>
    <source>
        <strain evidence="1 2">KCTC 29219</strain>
    </source>
</reference>
<dbReference type="AlphaFoldDB" id="A0A4R0H546"/>